<evidence type="ECO:0000313" key="7">
    <source>
        <dbReference type="Proteomes" id="UP001159427"/>
    </source>
</evidence>
<feature type="transmembrane region" description="Helical" evidence="5">
    <location>
        <begin position="222"/>
        <end position="241"/>
    </location>
</feature>
<evidence type="ECO:0000256" key="2">
    <source>
        <dbReference type="ARBA" id="ARBA00022692"/>
    </source>
</evidence>
<organism evidence="6 7">
    <name type="scientific">Porites evermanni</name>
    <dbReference type="NCBI Taxonomy" id="104178"/>
    <lineage>
        <taxon>Eukaryota</taxon>
        <taxon>Metazoa</taxon>
        <taxon>Cnidaria</taxon>
        <taxon>Anthozoa</taxon>
        <taxon>Hexacorallia</taxon>
        <taxon>Scleractinia</taxon>
        <taxon>Fungiina</taxon>
        <taxon>Poritidae</taxon>
        <taxon>Porites</taxon>
    </lineage>
</organism>
<feature type="transmembrane region" description="Helical" evidence="5">
    <location>
        <begin position="62"/>
        <end position="81"/>
    </location>
</feature>
<feature type="transmembrane region" description="Helical" evidence="5">
    <location>
        <begin position="31"/>
        <end position="50"/>
    </location>
</feature>
<proteinExistence type="predicted"/>
<dbReference type="PANTHER" id="PTHR43243:SF105">
    <property type="entry name" value="CATIONIC AMINO ACID TRANSPORTER C-TERMINAL DOMAIN-CONTAINING PROTEIN"/>
    <property type="match status" value="1"/>
</dbReference>
<protein>
    <submittedName>
        <fullName evidence="6">Uncharacterized protein</fullName>
    </submittedName>
</protein>
<dbReference type="Gene3D" id="1.20.1740.10">
    <property type="entry name" value="Amino acid/polyamine transporter I"/>
    <property type="match status" value="2"/>
</dbReference>
<name>A0ABN8M3S9_9CNID</name>
<keyword evidence="2 5" id="KW-0812">Transmembrane</keyword>
<feature type="transmembrane region" description="Helical" evidence="5">
    <location>
        <begin position="462"/>
        <end position="482"/>
    </location>
</feature>
<evidence type="ECO:0000313" key="6">
    <source>
        <dbReference type="EMBL" id="CAH3022779.1"/>
    </source>
</evidence>
<feature type="transmembrane region" description="Helical" evidence="5">
    <location>
        <begin position="164"/>
        <end position="181"/>
    </location>
</feature>
<feature type="transmembrane region" description="Helical" evidence="5">
    <location>
        <begin position="193"/>
        <end position="210"/>
    </location>
</feature>
<dbReference type="InterPro" id="IPR002293">
    <property type="entry name" value="AA/rel_permease1"/>
</dbReference>
<comment type="caution">
    <text evidence="6">The sequence shown here is derived from an EMBL/GenBank/DDBJ whole genome shotgun (WGS) entry which is preliminary data.</text>
</comment>
<keyword evidence="3 5" id="KW-1133">Transmembrane helix</keyword>
<gene>
    <name evidence="6" type="ORF">PEVE_00016818</name>
</gene>
<feature type="transmembrane region" description="Helical" evidence="5">
    <location>
        <begin position="436"/>
        <end position="455"/>
    </location>
</feature>
<evidence type="ECO:0000256" key="1">
    <source>
        <dbReference type="ARBA" id="ARBA00004141"/>
    </source>
</evidence>
<comment type="subcellular location">
    <subcellularLocation>
        <location evidence="1">Membrane</location>
        <topology evidence="1">Multi-pass membrane protein</topology>
    </subcellularLocation>
</comment>
<sequence length="751" mass="81981">MNWLARNFSRKKFIEPSTIHRTELSRCLSKLDLTSLGVGSTLGAGVYVLTGTLARNVVGPGLVISFFIAAVASLLAGLCYAEFAARVPRVGSAYVYCYVTIGELCAFVVGWNLILEYVIGTSSVARAWSSYLDSALLNDAVKNLTMSALMNLGADKVISNYPDFLAFLVTLVITGTLSFGVKFTSVTNNVMTALNVAVIVFIIIAGANFSESKNWTDDFLPFGFPGVLAASASAFFAFVGFDSIATTAEESNNPSKDVPIATVLTIGKFNLTMDRFARAISRKKFVDPTTAQRTKFLRCLTKLDLTCLGVGSTLGAGVYIFVGVLARNVAGPGLVISFFFAAVASLLSGLCYAEFAARVPRVGSAYTFSYVTIGELCAFVIGWNLVLEYITGVSSPARAWSSCLDSALLNNAISNSTESGLLKLGVGKVIANQLDFVAFLFTFAMTAVLSFGVKLTSFTNCAITSINIAVILFIIIAGATFAESKNWTNNFLPFGFSGVLGGTASSFYAFVGFDVIAISVEESQNPSKDVPIATVLTIGKHLRYVHTLPESFRAGAKTISDMASVHAYDADFGAISVTKRSCALSIPKVESHVLDRRSYDTGQLFMSARKAIRYSVNIQSLRLPQAIQFLKFKKDVCLHPLFFPTMNIFYKNIEAKICKRIYKPEVEISKRMIILSDENLKLEILLNYYFLPRQNYPNETKKPALVIAKCSDIINSFFFNYNSRIIHEYFQAKIRGKIRIFKCPVSQISNK</sequence>
<evidence type="ECO:0000256" key="4">
    <source>
        <dbReference type="ARBA" id="ARBA00023136"/>
    </source>
</evidence>
<feature type="transmembrane region" description="Helical" evidence="5">
    <location>
        <begin position="334"/>
        <end position="353"/>
    </location>
</feature>
<keyword evidence="4 5" id="KW-0472">Membrane</keyword>
<feature type="transmembrane region" description="Helical" evidence="5">
    <location>
        <begin position="494"/>
        <end position="518"/>
    </location>
</feature>
<evidence type="ECO:0000256" key="5">
    <source>
        <dbReference type="SAM" id="Phobius"/>
    </source>
</evidence>
<accession>A0ABN8M3S9</accession>
<dbReference type="Pfam" id="PF13520">
    <property type="entry name" value="AA_permease_2"/>
    <property type="match status" value="2"/>
</dbReference>
<dbReference type="EMBL" id="CALNXI010000233">
    <property type="protein sequence ID" value="CAH3022779.1"/>
    <property type="molecule type" value="Genomic_DNA"/>
</dbReference>
<keyword evidence="7" id="KW-1185">Reference proteome</keyword>
<feature type="transmembrane region" description="Helical" evidence="5">
    <location>
        <begin position="93"/>
        <end position="114"/>
    </location>
</feature>
<reference evidence="6 7" key="1">
    <citation type="submission" date="2022-05" db="EMBL/GenBank/DDBJ databases">
        <authorList>
            <consortium name="Genoscope - CEA"/>
            <person name="William W."/>
        </authorList>
    </citation>
    <scope>NUCLEOTIDE SEQUENCE [LARGE SCALE GENOMIC DNA]</scope>
</reference>
<dbReference type="Proteomes" id="UP001159427">
    <property type="component" value="Unassembled WGS sequence"/>
</dbReference>
<feature type="transmembrane region" description="Helical" evidence="5">
    <location>
        <begin position="303"/>
        <end position="322"/>
    </location>
</feature>
<dbReference type="PANTHER" id="PTHR43243">
    <property type="entry name" value="INNER MEMBRANE TRANSPORTER YGJI-RELATED"/>
    <property type="match status" value="1"/>
</dbReference>
<evidence type="ECO:0000256" key="3">
    <source>
        <dbReference type="ARBA" id="ARBA00022989"/>
    </source>
</evidence>
<feature type="transmembrane region" description="Helical" evidence="5">
    <location>
        <begin position="365"/>
        <end position="386"/>
    </location>
</feature>